<feature type="non-terminal residue" evidence="1">
    <location>
        <position position="61"/>
    </location>
</feature>
<reference evidence="1 2" key="1">
    <citation type="submission" date="2013-11" db="EMBL/GenBank/DDBJ databases">
        <title>Genome sequencing of Stegodyphus mimosarum.</title>
        <authorList>
            <person name="Bechsgaard J."/>
        </authorList>
    </citation>
    <scope>NUCLEOTIDE SEQUENCE [LARGE SCALE GENOMIC DNA]</scope>
</reference>
<protein>
    <submittedName>
        <fullName evidence="1">Uncharacterized protein</fullName>
    </submittedName>
</protein>
<evidence type="ECO:0000313" key="2">
    <source>
        <dbReference type="Proteomes" id="UP000054359"/>
    </source>
</evidence>
<accession>A0A087TEV6</accession>
<organism evidence="1 2">
    <name type="scientific">Stegodyphus mimosarum</name>
    <name type="common">African social velvet spider</name>
    <dbReference type="NCBI Taxonomy" id="407821"/>
    <lineage>
        <taxon>Eukaryota</taxon>
        <taxon>Metazoa</taxon>
        <taxon>Ecdysozoa</taxon>
        <taxon>Arthropoda</taxon>
        <taxon>Chelicerata</taxon>
        <taxon>Arachnida</taxon>
        <taxon>Araneae</taxon>
        <taxon>Araneomorphae</taxon>
        <taxon>Entelegynae</taxon>
        <taxon>Eresoidea</taxon>
        <taxon>Eresidae</taxon>
        <taxon>Stegodyphus</taxon>
    </lineage>
</organism>
<gene>
    <name evidence="1" type="ORF">X975_22966</name>
</gene>
<keyword evidence="2" id="KW-1185">Reference proteome</keyword>
<sequence>MVLLSGDITCISFLRKASYKQNPTNTPQQKKQSAFSDQLHFITFYPFCNVVYIFQLFSPYT</sequence>
<dbReference type="Proteomes" id="UP000054359">
    <property type="component" value="Unassembled WGS sequence"/>
</dbReference>
<dbReference type="EMBL" id="KK114896">
    <property type="protein sequence ID" value="KFM63645.1"/>
    <property type="molecule type" value="Genomic_DNA"/>
</dbReference>
<proteinExistence type="predicted"/>
<evidence type="ECO:0000313" key="1">
    <source>
        <dbReference type="EMBL" id="KFM63645.1"/>
    </source>
</evidence>
<name>A0A087TEV6_STEMI</name>
<dbReference type="AlphaFoldDB" id="A0A087TEV6"/>